<dbReference type="InterPro" id="IPR009078">
    <property type="entry name" value="Ferritin-like_SF"/>
</dbReference>
<dbReference type="EMBL" id="AMCW01000040">
    <property type="protein sequence ID" value="EKK02885.1"/>
    <property type="molecule type" value="Genomic_DNA"/>
</dbReference>
<dbReference type="Proteomes" id="UP000007993">
    <property type="component" value="Unassembled WGS sequence"/>
</dbReference>
<evidence type="ECO:0000313" key="2">
    <source>
        <dbReference type="EMBL" id="EKK02885.1"/>
    </source>
</evidence>
<organism evidence="2 3">
    <name type="scientific">Rhodopirellula baltica SH28</name>
    <dbReference type="NCBI Taxonomy" id="993517"/>
    <lineage>
        <taxon>Bacteria</taxon>
        <taxon>Pseudomonadati</taxon>
        <taxon>Planctomycetota</taxon>
        <taxon>Planctomycetia</taxon>
        <taxon>Pirellulales</taxon>
        <taxon>Pirellulaceae</taxon>
        <taxon>Rhodopirellula</taxon>
    </lineage>
</organism>
<dbReference type="InterPro" id="IPR026820">
    <property type="entry name" value="VioB/RebD_dom"/>
</dbReference>
<dbReference type="InterPro" id="IPR012347">
    <property type="entry name" value="Ferritin-like"/>
</dbReference>
<reference evidence="2 3" key="1">
    <citation type="journal article" date="2013" name="Mar. Genomics">
        <title>Expression of sulfatases in Rhodopirellula baltica and the diversity of sulfatases in the genus Rhodopirellula.</title>
        <authorList>
            <person name="Wegner C.E."/>
            <person name="Richter-Heitmann T."/>
            <person name="Klindworth A."/>
            <person name="Klockow C."/>
            <person name="Richter M."/>
            <person name="Achstetter T."/>
            <person name="Glockner F.O."/>
            <person name="Harder J."/>
        </authorList>
    </citation>
    <scope>NUCLEOTIDE SEQUENCE [LARGE SCALE GENOMIC DNA]</scope>
    <source>
        <strain evidence="2 3">SH28</strain>
    </source>
</reference>
<accession>K5CFX9</accession>
<dbReference type="SUPFAM" id="SSF47240">
    <property type="entry name" value="Ferritin-like"/>
    <property type="match status" value="1"/>
</dbReference>
<evidence type="ECO:0000313" key="3">
    <source>
        <dbReference type="Proteomes" id="UP000007993"/>
    </source>
</evidence>
<feature type="domain" description="Iminophenyl-pyruvate dimer synthase" evidence="1">
    <location>
        <begin position="109"/>
        <end position="342"/>
    </location>
</feature>
<dbReference type="Gene3D" id="1.20.1260.10">
    <property type="match status" value="1"/>
</dbReference>
<dbReference type="Pfam" id="PF12902">
    <property type="entry name" value="Ferritin-like"/>
    <property type="match status" value="1"/>
</dbReference>
<evidence type="ECO:0000259" key="1">
    <source>
        <dbReference type="Pfam" id="PF12902"/>
    </source>
</evidence>
<dbReference type="PATRIC" id="fig|993517.3.peg.1720"/>
<comment type="caution">
    <text evidence="2">The sequence shown here is derived from an EMBL/GenBank/DDBJ whole genome shotgun (WGS) entry which is preliminary data.</text>
</comment>
<dbReference type="AlphaFoldDB" id="K5CFX9"/>
<gene>
    <name evidence="2" type="ORF">RBSH_01578</name>
</gene>
<sequence>MDELAKIGWHIPTTAQSATERRAVALRRASPDGSPLADSPIWDLHRGAEVAFVMRGDGLTRSIPMAEGRHRISELRYLGPTPQRNAILESGVPLPIDGMPPSEFAQVLLRSAAEIEHALMVQYLYAAYAISDESGDGIENYRAKIMRVAIQEMGHLATVQNLLVLLGGPTSTHLLRDNARIDTGLTPIPFELEPVSQTTLALYLVAEMPATIPTQLVQEFAPILAEATAATNGMLQRVGAIYSVLEWLFLPDSVAKSWIDLELLAGYPENYHVTDADVVPADVMVAHEATRDEWEAHESEFILEAPHDCMSAAAAVAAISEQGEGWDDAQDSHFVEFLELYRDFNDGKLDSLLRPVAVSPTLWSEGPYRKPSVIEDPYTKLWGQVFSRQYTLLVLSIGHIIALARNSPDTESLRQRLASQTMRLMRRSIGALCEELANLPIDATQGNNCGANFDLRADAVRSASLDDYADRQVSLLAELESEYQSIEAHASFAGNSRHRILLSNLRRGDSKRKELFTTNEDEQ</sequence>
<proteinExistence type="predicted"/>
<protein>
    <recommendedName>
        <fullName evidence="1">Iminophenyl-pyruvate dimer synthase domain-containing protein</fullName>
    </recommendedName>
</protein>
<name>K5CFX9_RHOBT</name>